<evidence type="ECO:0000259" key="1">
    <source>
        <dbReference type="SMART" id="SM00487"/>
    </source>
</evidence>
<sequence>MLRLWQKDCVKLAKQKFHHGQRHFLAQATPGAGKTIMAATLAEQMFAEKKIDFVLCFAPSTSVSRGIRDTFSRILDCSFKGKIGEKGKVVTYQSLRFFDRRFWVALSKYKVLCIFDEIHHCCGNSEGNCNSWGYHVLTDIQTAATYTLALSGTPWRSNDTPVALASYSTPDGRIVCDYNYSMAHAIRDKVCRKPTIALIDCEQLTVGDKTHTESFNSLSHFLSSDNFSYQSILNDDDALEYILSKSVDKLKVIREETHDAAGLVVASSIKHALKISRKLEIDFQQSVVVVTHKNKKSHNIINGFNESDTKWIVSVGMISEGTDIPRLQVCCYLTNVKTELYFRQVLGRILRLTQGSNQEAWFYTFSTPKMVEFAEDIESEIPQSCMYLKMSPAIDSSTHDSISTLSNPIESKTTQELSDIIWKGGIKDILQTSKSDQSHTCLLSLNEFNQRVIEAFREL</sequence>
<dbReference type="Pfam" id="PF00271">
    <property type="entry name" value="Helicase_C"/>
    <property type="match status" value="1"/>
</dbReference>
<protein>
    <submittedName>
        <fullName evidence="2">DEAD/DEAH box helicase family protein</fullName>
    </submittedName>
</protein>
<dbReference type="InterPro" id="IPR001650">
    <property type="entry name" value="Helicase_C-like"/>
</dbReference>
<dbReference type="GO" id="GO:0004386">
    <property type="term" value="F:helicase activity"/>
    <property type="evidence" value="ECO:0007669"/>
    <property type="project" value="UniProtKB-KW"/>
</dbReference>
<dbReference type="AlphaFoldDB" id="A0A7Z2T0T0"/>
<dbReference type="GO" id="GO:0005829">
    <property type="term" value="C:cytosol"/>
    <property type="evidence" value="ECO:0007669"/>
    <property type="project" value="TreeGrafter"/>
</dbReference>
<organism evidence="2 3">
    <name type="scientific">Vibrio astriarenae</name>
    <dbReference type="NCBI Taxonomy" id="1481923"/>
    <lineage>
        <taxon>Bacteria</taxon>
        <taxon>Pseudomonadati</taxon>
        <taxon>Pseudomonadota</taxon>
        <taxon>Gammaproteobacteria</taxon>
        <taxon>Vibrionales</taxon>
        <taxon>Vibrionaceae</taxon>
        <taxon>Vibrio</taxon>
    </lineage>
</organism>
<dbReference type="InterPro" id="IPR050742">
    <property type="entry name" value="Helicase_Restrict-Modif_Enz"/>
</dbReference>
<dbReference type="KEGG" id="vas:GT360_01440"/>
<evidence type="ECO:0000313" key="3">
    <source>
        <dbReference type="Proteomes" id="UP000464262"/>
    </source>
</evidence>
<proteinExistence type="predicted"/>
<dbReference type="Proteomes" id="UP000464262">
    <property type="component" value="Chromosome 1"/>
</dbReference>
<gene>
    <name evidence="2" type="ORF">GT360_01440</name>
</gene>
<dbReference type="InterPro" id="IPR006935">
    <property type="entry name" value="Helicase/UvrB_N"/>
</dbReference>
<dbReference type="PANTHER" id="PTHR47396:SF1">
    <property type="entry name" value="ATP-DEPENDENT HELICASE IRC3-RELATED"/>
    <property type="match status" value="1"/>
</dbReference>
<dbReference type="SUPFAM" id="SSF52540">
    <property type="entry name" value="P-loop containing nucleoside triphosphate hydrolases"/>
    <property type="match status" value="1"/>
</dbReference>
<dbReference type="PANTHER" id="PTHR47396">
    <property type="entry name" value="TYPE I RESTRICTION ENZYME ECOKI R PROTEIN"/>
    <property type="match status" value="1"/>
</dbReference>
<dbReference type="SMART" id="SM00487">
    <property type="entry name" value="DEXDc"/>
    <property type="match status" value="1"/>
</dbReference>
<keyword evidence="2" id="KW-0378">Hydrolase</keyword>
<name>A0A7Z2T0T0_9VIBR</name>
<keyword evidence="3" id="KW-1185">Reference proteome</keyword>
<dbReference type="InterPro" id="IPR014001">
    <property type="entry name" value="Helicase_ATP-bd"/>
</dbReference>
<keyword evidence="2" id="KW-0547">Nucleotide-binding</keyword>
<feature type="domain" description="Helicase ATP-binding" evidence="1">
    <location>
        <begin position="2"/>
        <end position="189"/>
    </location>
</feature>
<dbReference type="Pfam" id="PF04851">
    <property type="entry name" value="ResIII"/>
    <property type="match status" value="1"/>
</dbReference>
<evidence type="ECO:0000313" key="2">
    <source>
        <dbReference type="EMBL" id="QIA62274.1"/>
    </source>
</evidence>
<keyword evidence="2" id="KW-0067">ATP-binding</keyword>
<dbReference type="InterPro" id="IPR027417">
    <property type="entry name" value="P-loop_NTPase"/>
</dbReference>
<dbReference type="RefSeq" id="WP_164647181.1">
    <property type="nucleotide sequence ID" value="NZ_CP047475.1"/>
</dbReference>
<dbReference type="GO" id="GO:0016787">
    <property type="term" value="F:hydrolase activity"/>
    <property type="evidence" value="ECO:0007669"/>
    <property type="project" value="InterPro"/>
</dbReference>
<dbReference type="GO" id="GO:0005524">
    <property type="term" value="F:ATP binding"/>
    <property type="evidence" value="ECO:0007669"/>
    <property type="project" value="InterPro"/>
</dbReference>
<keyword evidence="2" id="KW-0347">Helicase</keyword>
<dbReference type="Gene3D" id="3.40.50.300">
    <property type="entry name" value="P-loop containing nucleotide triphosphate hydrolases"/>
    <property type="match status" value="2"/>
</dbReference>
<reference evidence="2 3" key="1">
    <citation type="submission" date="2020-01" db="EMBL/GenBank/DDBJ databases">
        <title>Whole genome and functional gene identification of agarase of Vibrio HN897.</title>
        <authorList>
            <person name="Liu Y."/>
            <person name="Zhao Z."/>
        </authorList>
    </citation>
    <scope>NUCLEOTIDE SEQUENCE [LARGE SCALE GENOMIC DNA]</scope>
    <source>
        <strain evidence="2 3">HN897</strain>
    </source>
</reference>
<accession>A0A7Z2T0T0</accession>
<dbReference type="EMBL" id="CP047475">
    <property type="protein sequence ID" value="QIA62274.1"/>
    <property type="molecule type" value="Genomic_DNA"/>
</dbReference>
<dbReference type="GO" id="GO:0003677">
    <property type="term" value="F:DNA binding"/>
    <property type="evidence" value="ECO:0007669"/>
    <property type="project" value="InterPro"/>
</dbReference>